<gene>
    <name evidence="2" type="ORF">HNQ40_000060</name>
</gene>
<evidence type="ECO:0000313" key="2">
    <source>
        <dbReference type="EMBL" id="MBB6428254.1"/>
    </source>
</evidence>
<dbReference type="RefSeq" id="WP_261356877.1">
    <property type="nucleotide sequence ID" value="NZ_JACHGY010000001.1"/>
</dbReference>
<feature type="transmembrane region" description="Helical" evidence="1">
    <location>
        <begin position="12"/>
        <end position="38"/>
    </location>
</feature>
<dbReference type="AlphaFoldDB" id="A0A7X0H307"/>
<accession>A0A7X0H307</accession>
<dbReference type="EMBL" id="JACHGY010000001">
    <property type="protein sequence ID" value="MBB6428254.1"/>
    <property type="molecule type" value="Genomic_DNA"/>
</dbReference>
<comment type="caution">
    <text evidence="2">The sequence shown here is derived from an EMBL/GenBank/DDBJ whole genome shotgun (WGS) entry which is preliminary data.</text>
</comment>
<keyword evidence="3" id="KW-1185">Reference proteome</keyword>
<proteinExistence type="predicted"/>
<dbReference type="Proteomes" id="UP000541810">
    <property type="component" value="Unassembled WGS sequence"/>
</dbReference>
<keyword evidence="1" id="KW-0812">Transmembrane</keyword>
<keyword evidence="1" id="KW-0472">Membrane</keyword>
<evidence type="ECO:0000256" key="1">
    <source>
        <dbReference type="SAM" id="Phobius"/>
    </source>
</evidence>
<reference evidence="2 3" key="1">
    <citation type="submission" date="2020-08" db="EMBL/GenBank/DDBJ databases">
        <title>Genomic Encyclopedia of Type Strains, Phase IV (KMG-IV): sequencing the most valuable type-strain genomes for metagenomic binning, comparative biology and taxonomic classification.</title>
        <authorList>
            <person name="Goeker M."/>
        </authorList>
    </citation>
    <scope>NUCLEOTIDE SEQUENCE [LARGE SCALE GENOMIC DNA]</scope>
    <source>
        <strain evidence="2 3">DSM 103725</strain>
    </source>
</reference>
<keyword evidence="1" id="KW-1133">Transmembrane helix</keyword>
<organism evidence="2 3">
    <name type="scientific">Algisphaera agarilytica</name>
    <dbReference type="NCBI Taxonomy" id="1385975"/>
    <lineage>
        <taxon>Bacteria</taxon>
        <taxon>Pseudomonadati</taxon>
        <taxon>Planctomycetota</taxon>
        <taxon>Phycisphaerae</taxon>
        <taxon>Phycisphaerales</taxon>
        <taxon>Phycisphaeraceae</taxon>
        <taxon>Algisphaera</taxon>
    </lineage>
</organism>
<name>A0A7X0H307_9BACT</name>
<evidence type="ECO:0000313" key="3">
    <source>
        <dbReference type="Proteomes" id="UP000541810"/>
    </source>
</evidence>
<sequence length="43" mass="4456">MELSFRCTNVGCLAGLFIVILAAIGLSLPFFLGAMAAVELGLL</sequence>
<protein>
    <submittedName>
        <fullName evidence="2">Uncharacterized protein</fullName>
    </submittedName>
</protein>